<feature type="transmembrane region" description="Helical" evidence="1">
    <location>
        <begin position="14"/>
        <end position="34"/>
    </location>
</feature>
<evidence type="ECO:0000313" key="2">
    <source>
        <dbReference type="EMBL" id="PSL49887.1"/>
    </source>
</evidence>
<proteinExistence type="predicted"/>
<accession>A0A2P8HUI0</accession>
<keyword evidence="1" id="KW-1133">Transmembrane helix</keyword>
<comment type="caution">
    <text evidence="2">The sequence shown here is derived from an EMBL/GenBank/DDBJ whole genome shotgun (WGS) entry which is preliminary data.</text>
</comment>
<organism evidence="2 3">
    <name type="scientific">Chitinophaga niastensis</name>
    <dbReference type="NCBI Taxonomy" id="536980"/>
    <lineage>
        <taxon>Bacteria</taxon>
        <taxon>Pseudomonadati</taxon>
        <taxon>Bacteroidota</taxon>
        <taxon>Chitinophagia</taxon>
        <taxon>Chitinophagales</taxon>
        <taxon>Chitinophagaceae</taxon>
        <taxon>Chitinophaga</taxon>
    </lineage>
</organism>
<evidence type="ECO:0000256" key="1">
    <source>
        <dbReference type="SAM" id="Phobius"/>
    </source>
</evidence>
<dbReference type="AlphaFoldDB" id="A0A2P8HUI0"/>
<dbReference type="Proteomes" id="UP000240971">
    <property type="component" value="Unassembled WGS sequence"/>
</dbReference>
<keyword evidence="1" id="KW-0812">Transmembrane</keyword>
<protein>
    <submittedName>
        <fullName evidence="2">Uncharacterized protein</fullName>
    </submittedName>
</protein>
<gene>
    <name evidence="2" type="ORF">CLV51_1011226</name>
</gene>
<keyword evidence="1" id="KW-0472">Membrane</keyword>
<sequence length="69" mass="8116">MMLKIIYNLLKKKILGWLIGMIKIINTWPVLVIGSDYNNLRSGKLAHISLRKKYIILVRVFHFLQGLHK</sequence>
<evidence type="ECO:0000313" key="3">
    <source>
        <dbReference type="Proteomes" id="UP000240971"/>
    </source>
</evidence>
<dbReference type="EMBL" id="PYAW01000001">
    <property type="protein sequence ID" value="PSL49887.1"/>
    <property type="molecule type" value="Genomic_DNA"/>
</dbReference>
<reference evidence="2 3" key="1">
    <citation type="submission" date="2018-03" db="EMBL/GenBank/DDBJ databases">
        <title>Genomic Encyclopedia of Archaeal and Bacterial Type Strains, Phase II (KMG-II): from individual species to whole genera.</title>
        <authorList>
            <person name="Goeker M."/>
        </authorList>
    </citation>
    <scope>NUCLEOTIDE SEQUENCE [LARGE SCALE GENOMIC DNA]</scope>
    <source>
        <strain evidence="2 3">DSM 24859</strain>
    </source>
</reference>
<keyword evidence="3" id="KW-1185">Reference proteome</keyword>
<name>A0A2P8HUI0_CHINA</name>